<proteinExistence type="predicted"/>
<reference evidence="5" key="2">
    <citation type="submission" date="2023-01" db="EMBL/GenBank/DDBJ databases">
        <authorList>
            <person name="Sun Q."/>
            <person name="Evtushenko L."/>
        </authorList>
    </citation>
    <scope>NUCLEOTIDE SEQUENCE</scope>
    <source>
        <strain evidence="5">VKM B-1513</strain>
    </source>
</reference>
<sequence>MDMNNVSITGRVGQDPVIAQTRGGHDYARLSIACNLGAGENQQTHWITAWVYNPGLVKIVQEHVQKGQQIGLDGQLQVQKTEENGEKREKLQFVLSGYRSQIYLMARPRNASSGADDLPEGDA</sequence>
<evidence type="ECO:0000256" key="1">
    <source>
        <dbReference type="ARBA" id="ARBA00023125"/>
    </source>
</evidence>
<organism evidence="5 6">
    <name type="scientific">Maricaulis virginensis</name>
    <dbReference type="NCBI Taxonomy" id="144022"/>
    <lineage>
        <taxon>Bacteria</taxon>
        <taxon>Pseudomonadati</taxon>
        <taxon>Pseudomonadota</taxon>
        <taxon>Alphaproteobacteria</taxon>
        <taxon>Maricaulales</taxon>
        <taxon>Maricaulaceae</taxon>
        <taxon>Maricaulis</taxon>
    </lineage>
</organism>
<dbReference type="GO" id="GO:0003697">
    <property type="term" value="F:single-stranded DNA binding"/>
    <property type="evidence" value="ECO:0007669"/>
    <property type="project" value="InterPro"/>
</dbReference>
<dbReference type="PANTHER" id="PTHR10302:SF0">
    <property type="entry name" value="SINGLE-STRANDED DNA-BINDING PROTEIN, MITOCHONDRIAL"/>
    <property type="match status" value="1"/>
</dbReference>
<comment type="caution">
    <text evidence="5">The sequence shown here is derived from an EMBL/GenBank/DDBJ whole genome shotgun (WGS) entry which is preliminary data.</text>
</comment>
<dbReference type="CDD" id="cd04496">
    <property type="entry name" value="SSB_OBF"/>
    <property type="match status" value="1"/>
</dbReference>
<dbReference type="NCBIfam" id="TIGR00621">
    <property type="entry name" value="ssb"/>
    <property type="match status" value="1"/>
</dbReference>
<gene>
    <name evidence="5" type="ORF">GCM10017621_30270</name>
</gene>
<dbReference type="Gene3D" id="2.40.50.140">
    <property type="entry name" value="Nucleic acid-binding proteins"/>
    <property type="match status" value="1"/>
</dbReference>
<evidence type="ECO:0000313" key="6">
    <source>
        <dbReference type="Proteomes" id="UP001143486"/>
    </source>
</evidence>
<accession>A0A9W6MQ10</accession>
<evidence type="ECO:0000313" key="5">
    <source>
        <dbReference type="EMBL" id="GLK53519.1"/>
    </source>
</evidence>
<dbReference type="GO" id="GO:0006260">
    <property type="term" value="P:DNA replication"/>
    <property type="evidence" value="ECO:0007669"/>
    <property type="project" value="InterPro"/>
</dbReference>
<dbReference type="EMBL" id="BSFE01000011">
    <property type="protein sequence ID" value="GLK53519.1"/>
    <property type="molecule type" value="Genomic_DNA"/>
</dbReference>
<evidence type="ECO:0000256" key="4">
    <source>
        <dbReference type="RuleBase" id="RU000524"/>
    </source>
</evidence>
<dbReference type="GO" id="GO:0006310">
    <property type="term" value="P:DNA recombination"/>
    <property type="evidence" value="ECO:0007669"/>
    <property type="project" value="UniProtKB-KW"/>
</dbReference>
<dbReference type="GO" id="GO:0009295">
    <property type="term" value="C:nucleoid"/>
    <property type="evidence" value="ECO:0007669"/>
    <property type="project" value="TreeGrafter"/>
</dbReference>
<keyword evidence="1 3" id="KW-0238">DNA-binding</keyword>
<evidence type="ECO:0000256" key="2">
    <source>
        <dbReference type="ARBA" id="ARBA00023172"/>
    </source>
</evidence>
<dbReference type="Proteomes" id="UP001143486">
    <property type="component" value="Unassembled WGS sequence"/>
</dbReference>
<dbReference type="SUPFAM" id="SSF50249">
    <property type="entry name" value="Nucleic acid-binding proteins"/>
    <property type="match status" value="1"/>
</dbReference>
<dbReference type="RefSeq" id="WP_271187867.1">
    <property type="nucleotide sequence ID" value="NZ_BSFE01000011.1"/>
</dbReference>
<dbReference type="AlphaFoldDB" id="A0A9W6MQ10"/>
<dbReference type="Pfam" id="PF00436">
    <property type="entry name" value="SSB"/>
    <property type="match status" value="1"/>
</dbReference>
<dbReference type="InterPro" id="IPR011344">
    <property type="entry name" value="ssDNA-bd"/>
</dbReference>
<dbReference type="InterPro" id="IPR012340">
    <property type="entry name" value="NA-bd_OB-fold"/>
</dbReference>
<keyword evidence="2" id="KW-0233">DNA recombination</keyword>
<dbReference type="PANTHER" id="PTHR10302">
    <property type="entry name" value="SINGLE-STRANDED DNA-BINDING PROTEIN"/>
    <property type="match status" value="1"/>
</dbReference>
<dbReference type="PROSITE" id="PS50935">
    <property type="entry name" value="SSB"/>
    <property type="match status" value="1"/>
</dbReference>
<reference evidence="5" key="1">
    <citation type="journal article" date="2014" name="Int. J. Syst. Evol. Microbiol.">
        <title>Complete genome sequence of Corynebacterium casei LMG S-19264T (=DSM 44701T), isolated from a smear-ripened cheese.</title>
        <authorList>
            <consortium name="US DOE Joint Genome Institute (JGI-PGF)"/>
            <person name="Walter F."/>
            <person name="Albersmeier A."/>
            <person name="Kalinowski J."/>
            <person name="Ruckert C."/>
        </authorList>
    </citation>
    <scope>NUCLEOTIDE SEQUENCE</scope>
    <source>
        <strain evidence="5">VKM B-1513</strain>
    </source>
</reference>
<name>A0A9W6MQ10_9PROT</name>
<keyword evidence="6" id="KW-1185">Reference proteome</keyword>
<dbReference type="InterPro" id="IPR000424">
    <property type="entry name" value="Primosome_PriB/ssb"/>
</dbReference>
<protein>
    <recommendedName>
        <fullName evidence="4">Single-stranded DNA-binding protein</fullName>
    </recommendedName>
</protein>
<evidence type="ECO:0000256" key="3">
    <source>
        <dbReference type="PROSITE-ProRule" id="PRU00252"/>
    </source>
</evidence>